<proteinExistence type="predicted"/>
<sequence length="163" mass="17880">MRRKSWLLTSLKVMRTSYCRCKRRFGATAVHTAARYRQASVRYRSVGRDCRCRNPALLPSGGAVHSFLPAEAAGRAHRAVARHGSGDFVETLLQRIGGVSLSDLVGKIAEPWPHRLSKSETTGYHSVGAESISDDIQPLAPGETSRANRDSELPLSSVYFAAR</sequence>
<feature type="region of interest" description="Disordered" evidence="1">
    <location>
        <begin position="130"/>
        <end position="150"/>
    </location>
</feature>
<evidence type="ECO:0000313" key="3">
    <source>
        <dbReference type="Proteomes" id="UP000245698"/>
    </source>
</evidence>
<dbReference type="Proteomes" id="UP000245698">
    <property type="component" value="Unassembled WGS sequence"/>
</dbReference>
<dbReference type="EMBL" id="FUIG01000022">
    <property type="protein sequence ID" value="SJM30591.1"/>
    <property type="molecule type" value="Genomic_DNA"/>
</dbReference>
<reference evidence="3" key="1">
    <citation type="submission" date="2016-12" db="EMBL/GenBank/DDBJ databases">
        <authorList>
            <person name="Brunel B."/>
        </authorList>
    </citation>
    <scope>NUCLEOTIDE SEQUENCE [LARGE SCALE GENOMIC DNA]</scope>
</reference>
<evidence type="ECO:0000256" key="1">
    <source>
        <dbReference type="SAM" id="MobiDB-lite"/>
    </source>
</evidence>
<organism evidence="2 3">
    <name type="scientific">Mesorhizobium delmotii</name>
    <dbReference type="NCBI Taxonomy" id="1631247"/>
    <lineage>
        <taxon>Bacteria</taxon>
        <taxon>Pseudomonadati</taxon>
        <taxon>Pseudomonadota</taxon>
        <taxon>Alphaproteobacteria</taxon>
        <taxon>Hyphomicrobiales</taxon>
        <taxon>Phyllobacteriaceae</taxon>
        <taxon>Mesorhizobium</taxon>
    </lineage>
</organism>
<gene>
    <name evidence="2" type="ORF">BQ8482_160066</name>
</gene>
<protein>
    <submittedName>
        <fullName evidence="2">Uncharacterized protein</fullName>
    </submittedName>
</protein>
<keyword evidence="3" id="KW-1185">Reference proteome</keyword>
<accession>A0A2P9AHJ0</accession>
<name>A0A2P9AHJ0_9HYPH</name>
<evidence type="ECO:0000313" key="2">
    <source>
        <dbReference type="EMBL" id="SJM30591.1"/>
    </source>
</evidence>
<dbReference type="AlphaFoldDB" id="A0A2P9AHJ0"/>